<keyword evidence="2" id="KW-0812">Transmembrane</keyword>
<keyword evidence="3" id="KW-0808">Transferase</keyword>
<dbReference type="GO" id="GO:0015019">
    <property type="term" value="F:heparan-alpha-glucosaminide N-acetyltransferase activity"/>
    <property type="evidence" value="ECO:0007669"/>
    <property type="project" value="UniProtKB-EC"/>
</dbReference>
<feature type="region of interest" description="Disordered" evidence="1">
    <location>
        <begin position="27"/>
        <end position="58"/>
    </location>
</feature>
<dbReference type="PANTHER" id="PTHR31061">
    <property type="entry name" value="LD22376P"/>
    <property type="match status" value="1"/>
</dbReference>
<keyword evidence="4" id="KW-1185">Reference proteome</keyword>
<sequence>MHPYFFRENGSGKRAIGLWSALRIPRSPSSSGNGGLCPTERRRRGRKGSGEGGESEETSSRLSRRLPWPFHCSYDVCRLCWFYLSFNCSLPLAWCTPSRFCHAFFSIHRWDISFTCIQGGYFHGVNSLTFGVDVEVVRLFGILQRIAVGYIIAALCEIWFSNFSTTNAALVGLWFFKNYFIHWITVLSLSGIYLGLLYGLFVTDWQFENQQSTLSISYRNSSNIVKKVKCGVRGDLGPACNAAGMIDRYVLGIEHLYKKPAYRNLEVCMSSVVSDLSNFSPSWCQAPFEPEGLLGSLMAAVTCILGLHFGHILVQLEVQAFQLSLQRTHWE</sequence>
<keyword evidence="2" id="KW-1133">Transmembrane helix</keyword>
<evidence type="ECO:0000256" key="1">
    <source>
        <dbReference type="SAM" id="MobiDB-lite"/>
    </source>
</evidence>
<dbReference type="AlphaFoldDB" id="A0A2H9ZS88"/>
<keyword evidence="2" id="KW-0472">Membrane</keyword>
<feature type="transmembrane region" description="Helical" evidence="2">
    <location>
        <begin position="142"/>
        <end position="160"/>
    </location>
</feature>
<evidence type="ECO:0000313" key="3">
    <source>
        <dbReference type="EMBL" id="PKA46162.1"/>
    </source>
</evidence>
<reference evidence="3 4" key="1">
    <citation type="journal article" date="2017" name="Nature">
        <title>The Apostasia genome and the evolution of orchids.</title>
        <authorList>
            <person name="Zhang G.Q."/>
            <person name="Liu K.W."/>
            <person name="Li Z."/>
            <person name="Lohaus R."/>
            <person name="Hsiao Y.Y."/>
            <person name="Niu S.C."/>
            <person name="Wang J.Y."/>
            <person name="Lin Y.C."/>
            <person name="Xu Q."/>
            <person name="Chen L.J."/>
            <person name="Yoshida K."/>
            <person name="Fujiwara S."/>
            <person name="Wang Z.W."/>
            <person name="Zhang Y.Q."/>
            <person name="Mitsuda N."/>
            <person name="Wang M."/>
            <person name="Liu G.H."/>
            <person name="Pecoraro L."/>
            <person name="Huang H.X."/>
            <person name="Xiao X.J."/>
            <person name="Lin M."/>
            <person name="Wu X.Y."/>
            <person name="Wu W.L."/>
            <person name="Chen Y.Y."/>
            <person name="Chang S.B."/>
            <person name="Sakamoto S."/>
            <person name="Ohme-Takagi M."/>
            <person name="Yagi M."/>
            <person name="Zeng S.J."/>
            <person name="Shen C.Y."/>
            <person name="Yeh C.M."/>
            <person name="Luo Y.B."/>
            <person name="Tsai W.C."/>
            <person name="Van de Peer Y."/>
            <person name="Liu Z.J."/>
        </authorList>
    </citation>
    <scope>NUCLEOTIDE SEQUENCE [LARGE SCALE GENOMIC DNA]</scope>
    <source>
        <strain evidence="4">cv. Shenzhen</strain>
        <tissue evidence="3">Stem</tissue>
    </source>
</reference>
<dbReference type="EC" id="2.3.1.78" evidence="3"/>
<evidence type="ECO:0000256" key="2">
    <source>
        <dbReference type="SAM" id="Phobius"/>
    </source>
</evidence>
<dbReference type="EMBL" id="KZ454427">
    <property type="protein sequence ID" value="PKA46162.1"/>
    <property type="molecule type" value="Genomic_DNA"/>
</dbReference>
<organism evidence="3 4">
    <name type="scientific">Apostasia shenzhenica</name>
    <dbReference type="NCBI Taxonomy" id="1088818"/>
    <lineage>
        <taxon>Eukaryota</taxon>
        <taxon>Viridiplantae</taxon>
        <taxon>Streptophyta</taxon>
        <taxon>Embryophyta</taxon>
        <taxon>Tracheophyta</taxon>
        <taxon>Spermatophyta</taxon>
        <taxon>Magnoliopsida</taxon>
        <taxon>Liliopsida</taxon>
        <taxon>Asparagales</taxon>
        <taxon>Orchidaceae</taxon>
        <taxon>Apostasioideae</taxon>
        <taxon>Apostasia</taxon>
    </lineage>
</organism>
<feature type="transmembrane region" description="Helical" evidence="2">
    <location>
        <begin position="180"/>
        <end position="201"/>
    </location>
</feature>
<gene>
    <name evidence="3" type="ORF">AXF42_Ash015454</name>
</gene>
<dbReference type="OrthoDB" id="2149840at2759"/>
<dbReference type="Proteomes" id="UP000236161">
    <property type="component" value="Unassembled WGS sequence"/>
</dbReference>
<keyword evidence="3" id="KW-0012">Acyltransferase</keyword>
<evidence type="ECO:0000313" key="4">
    <source>
        <dbReference type="Proteomes" id="UP000236161"/>
    </source>
</evidence>
<accession>A0A2H9ZS88</accession>
<protein>
    <submittedName>
        <fullName evidence="3">Heparan-alpha-glucosaminide N-acetyltransferase</fullName>
        <ecNumber evidence="3">2.3.1.78</ecNumber>
    </submittedName>
</protein>
<name>A0A2H9ZS88_9ASPA</name>
<proteinExistence type="predicted"/>
<dbReference type="PANTHER" id="PTHR31061:SF28">
    <property type="entry name" value="HEPARAN-ALPHA-GLUCOSAMINIDE N-ACETYLTRANSFERASE-LIKE"/>
    <property type="match status" value="1"/>
</dbReference>